<dbReference type="Gene3D" id="3.30.230.10">
    <property type="match status" value="1"/>
</dbReference>
<dbReference type="EMBL" id="RCNU01000001">
    <property type="protein sequence ID" value="RWQ99286.1"/>
    <property type="molecule type" value="Genomic_DNA"/>
</dbReference>
<organism evidence="12 13">
    <name type="scientific">Byssochlamys spectabilis</name>
    <name type="common">Paecilomyces variotii</name>
    <dbReference type="NCBI Taxonomy" id="264951"/>
    <lineage>
        <taxon>Eukaryota</taxon>
        <taxon>Fungi</taxon>
        <taxon>Dikarya</taxon>
        <taxon>Ascomycota</taxon>
        <taxon>Pezizomycotina</taxon>
        <taxon>Eurotiomycetes</taxon>
        <taxon>Eurotiomycetidae</taxon>
        <taxon>Eurotiales</taxon>
        <taxon>Thermoascaceae</taxon>
        <taxon>Paecilomyces</taxon>
    </lineage>
</organism>
<dbReference type="InterPro" id="IPR019741">
    <property type="entry name" value="Galactokinase_CS"/>
</dbReference>
<dbReference type="PANTHER" id="PTHR10457">
    <property type="entry name" value="MEVALONATE KINASE/GALACTOKINASE"/>
    <property type="match status" value="1"/>
</dbReference>
<evidence type="ECO:0000313" key="13">
    <source>
        <dbReference type="Proteomes" id="UP000283841"/>
    </source>
</evidence>
<keyword evidence="7" id="KW-0443">Lipid metabolism</keyword>
<feature type="domain" description="Galactokinase N-terminal" evidence="11">
    <location>
        <begin position="42"/>
        <end position="89"/>
    </location>
</feature>
<dbReference type="STRING" id="264951.A0A443I5J9"/>
<dbReference type="Gene3D" id="1.20.1440.340">
    <property type="match status" value="1"/>
</dbReference>
<dbReference type="Gene3D" id="3.30.70.3170">
    <property type="match status" value="1"/>
</dbReference>
<comment type="similarity">
    <text evidence="1">Belongs to the GHMP kinase family. GalK subfamily.</text>
</comment>
<dbReference type="Proteomes" id="UP000283841">
    <property type="component" value="Unassembled WGS sequence"/>
</dbReference>
<dbReference type="Pfam" id="PF08544">
    <property type="entry name" value="GHMP_kinases_C"/>
    <property type="match status" value="1"/>
</dbReference>
<keyword evidence="7" id="KW-0753">Steroid metabolism</keyword>
<keyword evidence="4" id="KW-0444">Lipid biosynthesis</keyword>
<dbReference type="InterPro" id="IPR014721">
    <property type="entry name" value="Ribsml_uS5_D2-typ_fold_subgr"/>
</dbReference>
<evidence type="ECO:0000256" key="4">
    <source>
        <dbReference type="ARBA" id="ARBA00023011"/>
    </source>
</evidence>
<keyword evidence="13" id="KW-1185">Reference proteome</keyword>
<evidence type="ECO:0000259" key="9">
    <source>
        <dbReference type="Pfam" id="PF00288"/>
    </source>
</evidence>
<keyword evidence="4" id="KW-0752">Steroid biosynthesis</keyword>
<dbReference type="FunFam" id="3.30.70.3170:FF:000002">
    <property type="entry name" value="Galactokinase"/>
    <property type="match status" value="1"/>
</dbReference>
<dbReference type="SUPFAM" id="SSF55060">
    <property type="entry name" value="GHMP Kinase, C-terminal domain"/>
    <property type="match status" value="1"/>
</dbReference>
<evidence type="ECO:0000256" key="3">
    <source>
        <dbReference type="ARBA" id="ARBA00022840"/>
    </source>
</evidence>
<feature type="domain" description="GHMP kinase N-terminal" evidence="9">
    <location>
        <begin position="142"/>
        <end position="228"/>
    </location>
</feature>
<dbReference type="GO" id="GO:0006012">
    <property type="term" value="P:galactose metabolic process"/>
    <property type="evidence" value="ECO:0007669"/>
    <property type="project" value="UniProtKB-KW"/>
</dbReference>
<name>A0A443I5J9_BYSSP</name>
<dbReference type="InterPro" id="IPR000705">
    <property type="entry name" value="Galactokinase"/>
</dbReference>
<proteinExistence type="inferred from homology"/>
<dbReference type="FunFam" id="3.30.230.10:FF:000056">
    <property type="entry name" value="GAL1p Galactokinase"/>
    <property type="match status" value="1"/>
</dbReference>
<evidence type="ECO:0000313" key="12">
    <source>
        <dbReference type="EMBL" id="RWQ99286.1"/>
    </source>
</evidence>
<gene>
    <name evidence="12" type="ORF">C8Q69DRAFT_396098</name>
</gene>
<dbReference type="NCBIfam" id="TIGR00131">
    <property type="entry name" value="gal_kin"/>
    <property type="match status" value="1"/>
</dbReference>
<dbReference type="PRINTS" id="PR00473">
    <property type="entry name" value="GALCTOKINASE"/>
</dbReference>
<keyword evidence="8" id="KW-0119">Carbohydrate metabolism</keyword>
<feature type="domain" description="GHMP kinase C-terminal" evidence="10">
    <location>
        <begin position="408"/>
        <end position="486"/>
    </location>
</feature>
<keyword evidence="3" id="KW-0067">ATP-binding</keyword>
<dbReference type="PROSITE" id="PS00106">
    <property type="entry name" value="GALACTOKINASE"/>
    <property type="match status" value="1"/>
</dbReference>
<dbReference type="Pfam" id="PF10509">
    <property type="entry name" value="GalKase_gal_bdg"/>
    <property type="match status" value="1"/>
</dbReference>
<evidence type="ECO:0000259" key="10">
    <source>
        <dbReference type="Pfam" id="PF08544"/>
    </source>
</evidence>
<dbReference type="VEuPathDB" id="FungiDB:C8Q69DRAFT_396098"/>
<evidence type="ECO:0000256" key="1">
    <source>
        <dbReference type="ARBA" id="ARBA00006566"/>
    </source>
</evidence>
<accession>A0A443I5J9</accession>
<dbReference type="GO" id="GO:0016126">
    <property type="term" value="P:sterol biosynthetic process"/>
    <property type="evidence" value="ECO:0007669"/>
    <property type="project" value="UniProtKB-KW"/>
</dbReference>
<dbReference type="InterPro" id="IPR013750">
    <property type="entry name" value="GHMP_kinase_C_dom"/>
</dbReference>
<dbReference type="PRINTS" id="PR00959">
    <property type="entry name" value="MEVGALKINASE"/>
</dbReference>
<dbReference type="SUPFAM" id="SSF54211">
    <property type="entry name" value="Ribosomal protein S5 domain 2-like"/>
    <property type="match status" value="1"/>
</dbReference>
<evidence type="ECO:0000256" key="2">
    <source>
        <dbReference type="ARBA" id="ARBA00022741"/>
    </source>
</evidence>
<evidence type="ECO:0000256" key="8">
    <source>
        <dbReference type="ARBA" id="ARBA00023277"/>
    </source>
</evidence>
<dbReference type="InterPro" id="IPR020568">
    <property type="entry name" value="Ribosomal_Su5_D2-typ_SF"/>
</dbReference>
<dbReference type="GeneID" id="39596997"/>
<sequence>MATPQELVPQTESIAEIYATDDASARSISPEIKARWHGLVSQFTKLYGHRPDFVARSPGRVNIIGEHIDYSLYDVLPTAVSVDMIIAAKAIPTTGTEPFVKIANTNPQKFPTREFTFPVDRDVEIDPKHHEWINYFKAGLRGALQFLRKKNEGSSFVPSSLELLIDGNVPPGGGISSSAAFVCSSALTTMKANKHDVSKQELLDLAVVSERAVGVYSGGMDQAASIFSRRGYLLYTQFFPKFAVQHVPIPKADHEITFLMAQSFVTSNKAETAPRHYNLRVAECTLAAVVLAKMHGVTLEKDSSSLGYSLRNFHEEFMRKEGRLQDPLEYQLDSVIQDAAERLSQEQGYTREEIAKLLDITVPELESKFLSAFPVQAERFLLRQRALHCFKEARRVLDFKACLSGTEKLDEKHITYLGQLLNESQASCRTDYDCSCPEVDEICAIARRAGTWGSRLTGAGWGGCTVHMLPQNKVEAVTKALREEYYLKHFPDISEEMLGHAMVISKPSNGSFLYVPSHHTTEYVANRDQCRAFGAAIDQVEV</sequence>
<evidence type="ECO:0000256" key="5">
    <source>
        <dbReference type="ARBA" id="ARBA00023144"/>
    </source>
</evidence>
<dbReference type="FunFam" id="1.20.1440.340:FF:000003">
    <property type="entry name" value="GAL1p Galactokinase"/>
    <property type="match status" value="1"/>
</dbReference>
<dbReference type="GO" id="GO:0005829">
    <property type="term" value="C:cytosol"/>
    <property type="evidence" value="ECO:0007669"/>
    <property type="project" value="TreeGrafter"/>
</dbReference>
<keyword evidence="5" id="KW-0299">Galactose metabolism</keyword>
<dbReference type="GO" id="GO:0004335">
    <property type="term" value="F:galactokinase activity"/>
    <property type="evidence" value="ECO:0007669"/>
    <property type="project" value="InterPro"/>
</dbReference>
<dbReference type="AlphaFoldDB" id="A0A443I5J9"/>
<dbReference type="RefSeq" id="XP_028488931.1">
    <property type="nucleotide sequence ID" value="XM_028627720.1"/>
</dbReference>
<evidence type="ECO:0000256" key="7">
    <source>
        <dbReference type="ARBA" id="ARBA00023221"/>
    </source>
</evidence>
<dbReference type="GO" id="GO:0000411">
    <property type="term" value="P:positive regulation of transcription by galactose"/>
    <property type="evidence" value="ECO:0007669"/>
    <property type="project" value="UniProtKB-ARBA"/>
</dbReference>
<protein>
    <submittedName>
        <fullName evidence="12">Galactokinase</fullName>
    </submittedName>
</protein>
<keyword evidence="12" id="KW-0808">Transferase</keyword>
<evidence type="ECO:0000259" key="11">
    <source>
        <dbReference type="Pfam" id="PF10509"/>
    </source>
</evidence>
<evidence type="ECO:0000256" key="6">
    <source>
        <dbReference type="ARBA" id="ARBA00023166"/>
    </source>
</evidence>
<keyword evidence="12" id="KW-0418">Kinase</keyword>
<dbReference type="Pfam" id="PF00288">
    <property type="entry name" value="GHMP_kinases_N"/>
    <property type="match status" value="1"/>
</dbReference>
<keyword evidence="2" id="KW-0547">Nucleotide-binding</keyword>
<dbReference type="InterPro" id="IPR006206">
    <property type="entry name" value="Mevalonate/galactokinase"/>
</dbReference>
<dbReference type="InterPro" id="IPR006204">
    <property type="entry name" value="GHMP_kinase_N_dom"/>
</dbReference>
<keyword evidence="6" id="KW-1207">Sterol metabolism</keyword>
<dbReference type="PIRSF" id="PIRSF000530">
    <property type="entry name" value="Galactokinase"/>
    <property type="match status" value="1"/>
</dbReference>
<reference evidence="12 13" key="1">
    <citation type="journal article" date="2018" name="Front. Microbiol.">
        <title>Genomic and genetic insights into a cosmopolitan fungus, Paecilomyces variotii (Eurotiales).</title>
        <authorList>
            <person name="Urquhart A.S."/>
            <person name="Mondo S.J."/>
            <person name="Makela M.R."/>
            <person name="Hane J.K."/>
            <person name="Wiebenga A."/>
            <person name="He G."/>
            <person name="Mihaltcheva S."/>
            <person name="Pangilinan J."/>
            <person name="Lipzen A."/>
            <person name="Barry K."/>
            <person name="de Vries R.P."/>
            <person name="Grigoriev I.V."/>
            <person name="Idnurm A."/>
        </authorList>
    </citation>
    <scope>NUCLEOTIDE SEQUENCE [LARGE SCALE GENOMIC DNA]</scope>
    <source>
        <strain evidence="12 13">CBS 101075</strain>
    </source>
</reference>
<dbReference type="PANTHER" id="PTHR10457:SF7">
    <property type="entry name" value="GALACTOKINASE-RELATED"/>
    <property type="match status" value="1"/>
</dbReference>
<dbReference type="InterPro" id="IPR036554">
    <property type="entry name" value="GHMP_kinase_C_sf"/>
</dbReference>
<dbReference type="InterPro" id="IPR019539">
    <property type="entry name" value="GalKase_N"/>
</dbReference>
<comment type="caution">
    <text evidence="12">The sequence shown here is derived from an EMBL/GenBank/DDBJ whole genome shotgun (WGS) entry which is preliminary data.</text>
</comment>
<dbReference type="GO" id="GO:0005524">
    <property type="term" value="F:ATP binding"/>
    <property type="evidence" value="ECO:0007669"/>
    <property type="project" value="UniProtKB-KW"/>
</dbReference>
<keyword evidence="4" id="KW-0756">Sterol biosynthesis</keyword>